<sequence>MWLRRVFFDLMDILTAIRERISTRAFLDKPVSEDTVRAILDDARWAPSGGNLQPWKVHVVAGKARQAVIDAVKAKMETDPFADENSFPVYPEKLWEPYRSRRYAVGEQMYEILNIPREDKMGRLGQVLKNFDFFDAPVGLFFTIDPKMNPNQWAHLGMFIYAVTLAAEGHGLATCMQEAWTRFTLTVGKVLDLPEDEQVYCGLALGYADPDAPLNTMRTARASVDEIAGFRGFDGSNDAA</sequence>
<comment type="caution">
    <text evidence="4">The sequence shown here is derived from an EMBL/GenBank/DDBJ whole genome shotgun (WGS) entry which is preliminary data.</text>
</comment>
<dbReference type="PANTHER" id="PTHR43673:SF10">
    <property type="entry name" value="NADH DEHYDROGENASE_NAD(P)H NITROREDUCTASE XCC3605-RELATED"/>
    <property type="match status" value="1"/>
</dbReference>
<dbReference type="Pfam" id="PF00881">
    <property type="entry name" value="Nitroreductase"/>
    <property type="match status" value="1"/>
</dbReference>
<dbReference type="InterPro" id="IPR000415">
    <property type="entry name" value="Nitroreductase-like"/>
</dbReference>
<name>A0ABU7LU35_9PROT</name>
<dbReference type="CDD" id="cd02136">
    <property type="entry name" value="PnbA_NfnB-like"/>
    <property type="match status" value="1"/>
</dbReference>
<keyword evidence="2" id="KW-0560">Oxidoreductase</keyword>
<dbReference type="PANTHER" id="PTHR43673">
    <property type="entry name" value="NAD(P)H NITROREDUCTASE YDGI-RELATED"/>
    <property type="match status" value="1"/>
</dbReference>
<proteinExistence type="inferred from homology"/>
<evidence type="ECO:0000313" key="5">
    <source>
        <dbReference type="Proteomes" id="UP001354971"/>
    </source>
</evidence>
<reference evidence="4 5" key="1">
    <citation type="submission" date="2024-01" db="EMBL/GenBank/DDBJ databases">
        <title>Hyphobacterium bacterium isolated from marine sediment.</title>
        <authorList>
            <person name="Zhao S."/>
        </authorList>
    </citation>
    <scope>NUCLEOTIDE SEQUENCE [LARGE SCALE GENOMIC DNA]</scope>
    <source>
        <strain evidence="5">HN65</strain>
    </source>
</reference>
<evidence type="ECO:0000256" key="1">
    <source>
        <dbReference type="ARBA" id="ARBA00007118"/>
    </source>
</evidence>
<dbReference type="SUPFAM" id="SSF55469">
    <property type="entry name" value="FMN-dependent nitroreductase-like"/>
    <property type="match status" value="1"/>
</dbReference>
<keyword evidence="5" id="KW-1185">Reference proteome</keyword>
<dbReference type="InterPro" id="IPR029479">
    <property type="entry name" value="Nitroreductase"/>
</dbReference>
<protein>
    <submittedName>
        <fullName evidence="4">Nitroreductase</fullName>
    </submittedName>
</protein>
<evidence type="ECO:0000259" key="3">
    <source>
        <dbReference type="Pfam" id="PF00881"/>
    </source>
</evidence>
<feature type="domain" description="Nitroreductase" evidence="3">
    <location>
        <begin position="17"/>
        <end position="207"/>
    </location>
</feature>
<evidence type="ECO:0000256" key="2">
    <source>
        <dbReference type="ARBA" id="ARBA00023002"/>
    </source>
</evidence>
<organism evidence="4 5">
    <name type="scientific">Hyphobacterium lacteum</name>
    <dbReference type="NCBI Taxonomy" id="3116575"/>
    <lineage>
        <taxon>Bacteria</taxon>
        <taxon>Pseudomonadati</taxon>
        <taxon>Pseudomonadota</taxon>
        <taxon>Alphaproteobacteria</taxon>
        <taxon>Maricaulales</taxon>
        <taxon>Maricaulaceae</taxon>
        <taxon>Hyphobacterium</taxon>
    </lineage>
</organism>
<dbReference type="EMBL" id="JAZDRP010000009">
    <property type="protein sequence ID" value="MEE2527131.1"/>
    <property type="molecule type" value="Genomic_DNA"/>
</dbReference>
<dbReference type="RefSeq" id="WP_330199795.1">
    <property type="nucleotide sequence ID" value="NZ_JAZDRP010000009.1"/>
</dbReference>
<gene>
    <name evidence="4" type="ORF">V0U79_12205</name>
</gene>
<dbReference type="Gene3D" id="3.40.109.10">
    <property type="entry name" value="NADH Oxidase"/>
    <property type="match status" value="1"/>
</dbReference>
<accession>A0ABU7LU35</accession>
<evidence type="ECO:0000313" key="4">
    <source>
        <dbReference type="EMBL" id="MEE2527131.1"/>
    </source>
</evidence>
<comment type="similarity">
    <text evidence="1">Belongs to the nitroreductase family.</text>
</comment>
<dbReference type="Proteomes" id="UP001354971">
    <property type="component" value="Unassembled WGS sequence"/>
</dbReference>